<reference evidence="3" key="1">
    <citation type="journal article" date="2020" name="Fungal Divers.">
        <title>Resolving the Mortierellaceae phylogeny through synthesis of multi-gene phylogenetics and phylogenomics.</title>
        <authorList>
            <person name="Vandepol N."/>
            <person name="Liber J."/>
            <person name="Desiro A."/>
            <person name="Na H."/>
            <person name="Kennedy M."/>
            <person name="Barry K."/>
            <person name="Grigoriev I.V."/>
            <person name="Miller A.N."/>
            <person name="O'Donnell K."/>
            <person name="Stajich J.E."/>
            <person name="Bonito G."/>
        </authorList>
    </citation>
    <scope>NUCLEOTIDE SEQUENCE</scope>
    <source>
        <strain evidence="3">REB-010B</strain>
    </source>
</reference>
<protein>
    <recommendedName>
        <fullName evidence="5">Transmembrane protein</fullName>
    </recommendedName>
</protein>
<keyword evidence="4" id="KW-1185">Reference proteome</keyword>
<feature type="region of interest" description="Disordered" evidence="1">
    <location>
        <begin position="364"/>
        <end position="465"/>
    </location>
</feature>
<feature type="transmembrane region" description="Helical" evidence="2">
    <location>
        <begin position="64"/>
        <end position="89"/>
    </location>
</feature>
<evidence type="ECO:0000256" key="2">
    <source>
        <dbReference type="SAM" id="Phobius"/>
    </source>
</evidence>
<evidence type="ECO:0000313" key="3">
    <source>
        <dbReference type="EMBL" id="KAG0324623.1"/>
    </source>
</evidence>
<feature type="compositionally biased region" description="Low complexity" evidence="1">
    <location>
        <begin position="430"/>
        <end position="442"/>
    </location>
</feature>
<feature type="compositionally biased region" description="Basic and acidic residues" evidence="1">
    <location>
        <begin position="381"/>
        <end position="390"/>
    </location>
</feature>
<feature type="transmembrane region" description="Helical" evidence="2">
    <location>
        <begin position="235"/>
        <end position="257"/>
    </location>
</feature>
<evidence type="ECO:0000256" key="1">
    <source>
        <dbReference type="SAM" id="MobiDB-lite"/>
    </source>
</evidence>
<feature type="transmembrane region" description="Helical" evidence="2">
    <location>
        <begin position="31"/>
        <end position="52"/>
    </location>
</feature>
<comment type="caution">
    <text evidence="3">The sequence shown here is derived from an EMBL/GenBank/DDBJ whole genome shotgun (WGS) entry which is preliminary data.</text>
</comment>
<dbReference type="OrthoDB" id="2400065at2759"/>
<evidence type="ECO:0008006" key="5">
    <source>
        <dbReference type="Google" id="ProtNLM"/>
    </source>
</evidence>
<organism evidence="3 4">
    <name type="scientific">Dissophora globulifera</name>
    <dbReference type="NCBI Taxonomy" id="979702"/>
    <lineage>
        <taxon>Eukaryota</taxon>
        <taxon>Fungi</taxon>
        <taxon>Fungi incertae sedis</taxon>
        <taxon>Mucoromycota</taxon>
        <taxon>Mortierellomycotina</taxon>
        <taxon>Mortierellomycetes</taxon>
        <taxon>Mortierellales</taxon>
        <taxon>Mortierellaceae</taxon>
        <taxon>Dissophora</taxon>
    </lineage>
</organism>
<gene>
    <name evidence="3" type="ORF">BGZ99_001628</name>
</gene>
<proteinExistence type="predicted"/>
<feature type="transmembrane region" description="Helical" evidence="2">
    <location>
        <begin position="269"/>
        <end position="292"/>
    </location>
</feature>
<evidence type="ECO:0000313" key="4">
    <source>
        <dbReference type="Proteomes" id="UP000738325"/>
    </source>
</evidence>
<feature type="transmembrane region" description="Helical" evidence="2">
    <location>
        <begin position="156"/>
        <end position="175"/>
    </location>
</feature>
<name>A0A9P6RNM9_9FUNG</name>
<keyword evidence="2" id="KW-0812">Transmembrane</keyword>
<sequence>MEMDSPYDEWSKNIHAVITFLKPFFDDWRSYASLLSAMLGVGVLIMENQVLLRMRMGRWEIFGYILWCVISSILGPMFDIVVMLGLLAYCREKSARMQITNEAIAKVEACKSLPDYPPWDIQDSSNTFNDMFLTCVSFCHSGTALLPTPLVASYRIMSIVCAMASFLTLCSNVLYMLRGWEEPLPFYDWSSNGIRWMTSQIWYAIGMIFLFHIVTRPAQSGVVLFGKFPRDLWAFKWYLCILYLPIRYTLLELCDVYRESKRILIPLEIVVDIVLYNGPFLTILLRLLFLAWKVAYDEAVLTGAILEDGTETISDSSFSIGSFFSDSDNSHSRAVTRPGTSGYVGLAMMDLDEAELGQSRAVIQEERGRNSRNASTVAKAVQEDGFDKRNVSSSANKGSPPAYENGDSSPKMLSPKMASKVTPRNPPRTSPRTSPKTSSPLRNVVFSMDSTDEDDNSESVDNRSR</sequence>
<keyword evidence="2" id="KW-1133">Transmembrane helix</keyword>
<dbReference type="AlphaFoldDB" id="A0A9P6RNM9"/>
<accession>A0A9P6RNM9</accession>
<keyword evidence="2" id="KW-0472">Membrane</keyword>
<dbReference type="Proteomes" id="UP000738325">
    <property type="component" value="Unassembled WGS sequence"/>
</dbReference>
<feature type="transmembrane region" description="Helical" evidence="2">
    <location>
        <begin position="196"/>
        <end position="215"/>
    </location>
</feature>
<dbReference type="EMBL" id="JAAAIP010000142">
    <property type="protein sequence ID" value="KAG0324623.1"/>
    <property type="molecule type" value="Genomic_DNA"/>
</dbReference>